<dbReference type="PANTHER" id="PTHR42759:SF1">
    <property type="entry name" value="MAGNESIUM-CHELATASE SUBUNIT CHLD"/>
    <property type="match status" value="1"/>
</dbReference>
<dbReference type="Gene3D" id="1.10.8.80">
    <property type="entry name" value="Magnesium chelatase subunit I, C-Terminal domain"/>
    <property type="match status" value="1"/>
</dbReference>
<name>A0ABD5ZVH2_9EURY</name>
<dbReference type="InterPro" id="IPR050764">
    <property type="entry name" value="CbbQ/NirQ/NorQ/GpvN"/>
</dbReference>
<dbReference type="SUPFAM" id="SSF52540">
    <property type="entry name" value="P-loop containing nucleoside triphosphate hydrolases"/>
    <property type="match status" value="1"/>
</dbReference>
<dbReference type="SMART" id="SM00382">
    <property type="entry name" value="AAA"/>
    <property type="match status" value="1"/>
</dbReference>
<protein>
    <submittedName>
        <fullName evidence="5">AAA family ATPase</fullName>
    </submittedName>
</protein>
<gene>
    <name evidence="5" type="ORF">ACFQKE_03800</name>
</gene>
<evidence type="ECO:0000256" key="2">
    <source>
        <dbReference type="ARBA" id="ARBA00022840"/>
    </source>
</evidence>
<accession>A0ABD5ZVH2</accession>
<dbReference type="InterPro" id="IPR027417">
    <property type="entry name" value="P-loop_NTPase"/>
</dbReference>
<dbReference type="PANTHER" id="PTHR42759">
    <property type="entry name" value="MOXR FAMILY PROTEIN"/>
    <property type="match status" value="1"/>
</dbReference>
<dbReference type="PIRSF" id="PIRSF002849">
    <property type="entry name" value="AAA_ATPase_chaperone_MoxR_prd"/>
    <property type="match status" value="1"/>
</dbReference>
<dbReference type="InterPro" id="IPR041628">
    <property type="entry name" value="ChlI/MoxR_AAA_lid"/>
</dbReference>
<evidence type="ECO:0000256" key="1">
    <source>
        <dbReference type="ARBA" id="ARBA00022741"/>
    </source>
</evidence>
<evidence type="ECO:0000313" key="6">
    <source>
        <dbReference type="Proteomes" id="UP001596434"/>
    </source>
</evidence>
<feature type="domain" description="AAA+ ATPase" evidence="4">
    <location>
        <begin position="42"/>
        <end position="183"/>
    </location>
</feature>
<dbReference type="AlphaFoldDB" id="A0ABD5ZVH2"/>
<organism evidence="5 6">
    <name type="scientific">Haloplanus litoreus</name>
    <dbReference type="NCBI Taxonomy" id="767515"/>
    <lineage>
        <taxon>Archaea</taxon>
        <taxon>Methanobacteriati</taxon>
        <taxon>Methanobacteriota</taxon>
        <taxon>Stenosarchaea group</taxon>
        <taxon>Halobacteria</taxon>
        <taxon>Halobacteriales</taxon>
        <taxon>Haloferacaceae</taxon>
        <taxon>Haloplanus</taxon>
    </lineage>
</organism>
<comment type="caution">
    <text evidence="5">The sequence shown here is derived from an EMBL/GenBank/DDBJ whole genome shotgun (WGS) entry which is preliminary data.</text>
</comment>
<dbReference type="InterPro" id="IPR003593">
    <property type="entry name" value="AAA+_ATPase"/>
</dbReference>
<feature type="region of interest" description="Disordered" evidence="3">
    <location>
        <begin position="315"/>
        <end position="351"/>
    </location>
</feature>
<dbReference type="Pfam" id="PF07726">
    <property type="entry name" value="AAA_3"/>
    <property type="match status" value="1"/>
</dbReference>
<keyword evidence="6" id="KW-1185">Reference proteome</keyword>
<dbReference type="Pfam" id="PF17863">
    <property type="entry name" value="AAA_lid_2"/>
    <property type="match status" value="1"/>
</dbReference>
<keyword evidence="2" id="KW-0067">ATP-binding</keyword>
<proteinExistence type="predicted"/>
<evidence type="ECO:0000256" key="3">
    <source>
        <dbReference type="SAM" id="MobiDB-lite"/>
    </source>
</evidence>
<evidence type="ECO:0000313" key="5">
    <source>
        <dbReference type="EMBL" id="MFC7254430.1"/>
    </source>
</evidence>
<dbReference type="GeneID" id="96952744"/>
<dbReference type="InterPro" id="IPR011703">
    <property type="entry name" value="ATPase_AAA-3"/>
</dbReference>
<dbReference type="FunFam" id="3.40.50.300:FF:000640">
    <property type="entry name" value="MoxR family ATPase"/>
    <property type="match status" value="1"/>
</dbReference>
<dbReference type="GO" id="GO:0005524">
    <property type="term" value="F:ATP binding"/>
    <property type="evidence" value="ECO:0007669"/>
    <property type="project" value="UniProtKB-KW"/>
</dbReference>
<evidence type="ECO:0000259" key="4">
    <source>
        <dbReference type="SMART" id="SM00382"/>
    </source>
</evidence>
<dbReference type="EMBL" id="JBHTAT010000001">
    <property type="protein sequence ID" value="MFC7254430.1"/>
    <property type="molecule type" value="Genomic_DNA"/>
</dbReference>
<dbReference type="RefSeq" id="WP_379702631.1">
    <property type="nucleotide sequence ID" value="NZ_JBHTAT010000001.1"/>
</dbReference>
<dbReference type="Proteomes" id="UP001596434">
    <property type="component" value="Unassembled WGS sequence"/>
</dbReference>
<keyword evidence="1" id="KW-0547">Nucleotide-binding</keyword>
<reference evidence="5 6" key="1">
    <citation type="journal article" date="2019" name="Int. J. Syst. Evol. Microbiol.">
        <title>The Global Catalogue of Microorganisms (GCM) 10K type strain sequencing project: providing services to taxonomists for standard genome sequencing and annotation.</title>
        <authorList>
            <consortium name="The Broad Institute Genomics Platform"/>
            <consortium name="The Broad Institute Genome Sequencing Center for Infectious Disease"/>
            <person name="Wu L."/>
            <person name="Ma J."/>
        </authorList>
    </citation>
    <scope>NUCLEOTIDE SEQUENCE [LARGE SCALE GENOMIC DNA]</scope>
    <source>
        <strain evidence="5 6">GX21</strain>
    </source>
</reference>
<dbReference type="Gene3D" id="3.40.50.300">
    <property type="entry name" value="P-loop containing nucleotide triphosphate hydrolases"/>
    <property type="match status" value="1"/>
</dbReference>
<sequence length="351" mass="37872">MTNEEETAAEPAALFDEIRDEAGRVLVGNREILEGLSIALLSRGHVLLEGIPGVAKTTIATLFARTLGLDHRRIQMTPDLLPADVTGSRIYRARTGDFDLQRGPIFSNIVVVDEINRATPKTQSALLEAMQEGQVTIEGETHDLPTPFMVVATQNPIEMEGTFTLPEAQRDRFLSKLRVDVPDRALETQLLDAFDEHPERGPDTVDPVVAPDAIVAARRTVDDVFLQSSVRDYILDIVEGTRTSSDVVYGASPRAAISLLRASKARAAIRGRSYVIPDDPKALAERVLAHRLVLSTDAELSDVAPRTVVRDVLNGVTPPDVNDGAGPTADVRDGTESTAVGDGAGSLDDID</sequence>